<feature type="disulfide bond" evidence="43">
    <location>
        <begin position="1100"/>
        <end position="1118"/>
    </location>
</feature>
<feature type="repeat" description="LDL-receptor class B" evidence="44">
    <location>
        <begin position="1780"/>
        <end position="1823"/>
    </location>
</feature>
<feature type="disulfide bond" evidence="43">
    <location>
        <begin position="2175"/>
        <end position="2193"/>
    </location>
</feature>
<feature type="disulfide bond" evidence="43">
    <location>
        <begin position="4669"/>
        <end position="4684"/>
    </location>
</feature>
<feature type="disulfide bond" evidence="43">
    <location>
        <begin position="4747"/>
        <end position="4762"/>
    </location>
</feature>
<comment type="similarity">
    <text evidence="6">Belongs to the LDLR family.</text>
</comment>
<dbReference type="SUPFAM" id="SSF50044">
    <property type="entry name" value="SH3-domain"/>
    <property type="match status" value="1"/>
</dbReference>
<feature type="disulfide bond" evidence="43">
    <location>
        <begin position="1018"/>
        <end position="1030"/>
    </location>
</feature>
<dbReference type="SUPFAM" id="SSF57667">
    <property type="entry name" value="beta-beta-alpha zinc fingers"/>
    <property type="match status" value="2"/>
</dbReference>
<feature type="repeat" description="LDL-receptor class B" evidence="44">
    <location>
        <begin position="1736"/>
        <end position="1779"/>
    </location>
</feature>
<dbReference type="Gene3D" id="2.30.42.10">
    <property type="match status" value="1"/>
</dbReference>
<keyword evidence="28 42" id="KW-1015">Disulfide bond</keyword>
<feature type="disulfide bond" evidence="43">
    <location>
        <begin position="1093"/>
        <end position="1105"/>
    </location>
</feature>
<feature type="disulfide bond" evidence="43">
    <location>
        <begin position="4657"/>
        <end position="4675"/>
    </location>
</feature>
<keyword evidence="9 42" id="KW-0245">EGF-like domain</keyword>
<dbReference type="FunFam" id="3.30.160.60:FF:000067">
    <property type="entry name" value="Vascular endothelial zinc finger 1"/>
    <property type="match status" value="1"/>
</dbReference>
<proteinExistence type="inferred from homology"/>
<dbReference type="SUPFAM" id="SSF57196">
    <property type="entry name" value="EGF/Laminin"/>
    <property type="match status" value="4"/>
</dbReference>
<keyword evidence="15" id="KW-0732">Signal</keyword>
<feature type="disulfide bond" evidence="43">
    <location>
        <begin position="945"/>
        <end position="963"/>
    </location>
</feature>
<evidence type="ECO:0000259" key="47">
    <source>
        <dbReference type="PROSITE" id="PS50052"/>
    </source>
</evidence>
<feature type="repeat" description="LDL-receptor class B" evidence="44">
    <location>
        <begin position="3463"/>
        <end position="3504"/>
    </location>
</feature>
<dbReference type="Gene3D" id="2.120.10.30">
    <property type="entry name" value="TolB, C-terminal domain"/>
    <property type="match status" value="8"/>
</dbReference>
<feature type="disulfide bond" evidence="43">
    <location>
        <begin position="3893"/>
        <end position="3905"/>
    </location>
</feature>
<feature type="disulfide bond" evidence="43">
    <location>
        <begin position="1025"/>
        <end position="1043"/>
    </location>
</feature>
<evidence type="ECO:0000256" key="2">
    <source>
        <dbReference type="ARBA" id="ARBA00004247"/>
    </source>
</evidence>
<feature type="disulfide bond" evidence="43">
    <location>
        <begin position="3900"/>
        <end position="3918"/>
    </location>
</feature>
<dbReference type="InterPro" id="IPR036034">
    <property type="entry name" value="PDZ_sf"/>
</dbReference>
<feature type="domain" description="C2H2-type" evidence="49">
    <location>
        <begin position="198"/>
        <end position="225"/>
    </location>
</feature>
<feature type="disulfide bond" evidence="43">
    <location>
        <begin position="1074"/>
        <end position="1089"/>
    </location>
</feature>
<feature type="compositionally biased region" description="Polar residues" evidence="45">
    <location>
        <begin position="647"/>
        <end position="658"/>
    </location>
</feature>
<protein>
    <recommendedName>
        <fullName evidence="38">Low-density lipoprotein receptor-related protein 2</fullName>
    </recommendedName>
    <alternativeName>
        <fullName evidence="39">Glycoprotein 330</fullName>
    </alternativeName>
    <alternativeName>
        <fullName evidence="40">Megalin</fullName>
    </alternativeName>
</protein>
<keyword evidence="25" id="KW-0729">SH3-binding</keyword>
<feature type="disulfide bond" evidence="43">
    <location>
        <begin position="3975"/>
        <end position="3987"/>
    </location>
</feature>
<dbReference type="Gene3D" id="3.40.50.300">
    <property type="entry name" value="P-loop containing nucleotide triphosphate hydrolases"/>
    <property type="match status" value="1"/>
</dbReference>
<feature type="disulfide bond" evidence="43">
    <location>
        <begin position="938"/>
        <end position="950"/>
    </location>
</feature>
<dbReference type="PROSITE" id="PS51120">
    <property type="entry name" value="LDLRB"/>
    <property type="match status" value="19"/>
</dbReference>
<feature type="disulfide bond" evidence="43">
    <location>
        <begin position="4689"/>
        <end position="4701"/>
    </location>
</feature>
<feature type="domain" description="C2H2-type" evidence="49">
    <location>
        <begin position="226"/>
        <end position="258"/>
    </location>
</feature>
<keyword evidence="7" id="KW-1003">Cell membrane</keyword>
<dbReference type="PROSITE" id="PS01186">
    <property type="entry name" value="EGF_2"/>
    <property type="match status" value="6"/>
</dbReference>
<feature type="disulfide bond" evidence="43">
    <location>
        <begin position="3982"/>
        <end position="4000"/>
    </location>
</feature>
<feature type="repeat" description="LDL-receptor class B" evidence="44">
    <location>
        <begin position="3102"/>
        <end position="3145"/>
    </location>
</feature>
<dbReference type="InterPro" id="IPR026823">
    <property type="entry name" value="cEGF"/>
</dbReference>
<dbReference type="PROSITE" id="PS51159">
    <property type="entry name" value="CBM21"/>
    <property type="match status" value="1"/>
</dbReference>
<dbReference type="InterPro" id="IPR036236">
    <property type="entry name" value="Znf_C2H2_sf"/>
</dbReference>
<dbReference type="InterPro" id="IPR013087">
    <property type="entry name" value="Znf_C2H2_type"/>
</dbReference>
<feature type="disulfide bond" evidence="43">
    <location>
        <begin position="3764"/>
        <end position="3776"/>
    </location>
</feature>
<evidence type="ECO:0000256" key="32">
    <source>
        <dbReference type="ARBA" id="ARBA00023180"/>
    </source>
</evidence>
<dbReference type="Gene3D" id="4.10.1220.10">
    <property type="entry name" value="EGF-type module"/>
    <property type="match status" value="1"/>
</dbReference>
<dbReference type="PANTHER" id="PTHR22722">
    <property type="entry name" value="LOW-DENSITY LIPOPROTEIN RECEPTOR-RELATED PROTEIN 2-RELATED"/>
    <property type="match status" value="1"/>
</dbReference>
<feature type="domain" description="C2H2-type" evidence="49">
    <location>
        <begin position="170"/>
        <end position="197"/>
    </location>
</feature>
<dbReference type="PRINTS" id="PR00261">
    <property type="entry name" value="LDLRECEPTOR"/>
</dbReference>
<evidence type="ECO:0000256" key="4">
    <source>
        <dbReference type="ARBA" id="ARBA00004489"/>
    </source>
</evidence>
<dbReference type="SUPFAM" id="SSF52540">
    <property type="entry name" value="P-loop containing nucleoside triphosphate hydrolases"/>
    <property type="match status" value="1"/>
</dbReference>
<dbReference type="InterPro" id="IPR038175">
    <property type="entry name" value="CBM21_dom_sf"/>
</dbReference>
<dbReference type="FunFam" id="4.10.400.10:FF:000005">
    <property type="entry name" value="low-density lipoprotein receptor-related protein 1B"/>
    <property type="match status" value="1"/>
</dbReference>
<feature type="region of interest" description="Disordered" evidence="45">
    <location>
        <begin position="671"/>
        <end position="719"/>
    </location>
</feature>
<evidence type="ECO:0000256" key="22">
    <source>
        <dbReference type="ARBA" id="ARBA00022902"/>
    </source>
</evidence>
<evidence type="ECO:0000313" key="51">
    <source>
        <dbReference type="EMBL" id="KAA0725353.1"/>
    </source>
</evidence>
<sequence>MSIIQDKLGNEFLRNGGMDPNFPPNMIMFSHLPPVTSFTRLTSQASMADLPQEMILKKERDSPDHGGGFLHSMGIKQEKLSELDYRLPMYATGTGTTGGKSTDMLDMSLGNHQNMLLHDLSLTNSHMLDGDSGPLSPNSKPHICEHCNAAFRSSYHLRRHVLIHTGERPFRCSQCNMSFIQKYLLQRHEKIHSGEKPFSCDQCNMRFIQKYHMERHKRTHSGEKPYKCDTCLQYFSRTDRLLKHKRTCGEAIKKGLDPEMLDLGDEDMGESSYLLTQGNTSAPPRKRGKSKSANEGGERRRKKAAAGGGAQMTRGLGPQDYAVDIPSGSGPSSSGGLAESSIDHQDGRTPKLVFKKGGRKGMGKGPTSMDQSHQASGLHEQKPGTLNMSGSGSMDSLGLLQTSVGPKHGGTSSNYDDAMQFLKKRRYLNTANSGGAGIDFSSIHLPQPTVIQGGIGEPTLALLDTSPLVSVDKHDKSGIPDEVLQSLLDHYTQKSDSSHHDVTFDLQDSHHVELQPASATPELVHDDGSPGSHGDKSGVMNEYSKFLLQTLERTSHSSSFVLGPSGPFPTLLSSSSSSASTLFTDKNIYTTSPLDCGYGQPVSSPLAPSSSSLTKSHFGMLVGSPSPSHASPSSQQGFHLSSLEPATHQQLTPSQELTDQLEKQHSPQYPLTTQELTNGGSQKDQQSKNGTSSANRNCTGGSSSNGSVYSMAQPPNLTTLEPSKEVDMRATYQIENFAQAFGSQFKSGHRTPLGYGGEVDHRIQRTPVSEFSGYTNLLADVSESASSGSKTPTSQSYRAGSIVAEVQNFYGISSKATTESVKTLISGLTTGSFKEWHLYNAESHYSLPVGRGCGVLRDGHIADHICCGTYSREQKCKCFSRKQKVNSSKSKEDLTMEMQKPIEVPRIPRVNPTSNWQPVNLEVTNSGSTEALVTRGRCASDQFQCNNGQCIDQDWRCDGTKDCPDDSDELNCPLSTCSSQQFKCLMGGECIPLAFVCDGEPDCPDGSDEQRACGGQTCSSDQFTCQEGQCIPRQYRCDHVSDCVDNSDENNCNYPSCTEKTCANGACYDNSQHCDGTLDCRDGSDESNCTRYCQPHSFQCTNGYCIPMAFVCDHWDDCGDNSDEKDCEYRTCSGSEFSCSNGRCMPQEWVCDGFNDCGDFSDENGCAACVWLSFYCSTNALMMFDDTLISRYACDHVNLTASPAGLNQCSALSCEYQCHPSPQGGACYCPDGFTVANDSRSCVDYDDCDIWGICDHFCEDRPGTHHCSCADGYFLEQGHVCKANISVGLPQLIFTDGRDIKMADIHGRFVRLLVQSDGKGYAVGVGYDWHNQRLFWTDTNSQKIYSINYNGDDKKEVLSDAVHNAQNLAVDWVNFKLYFVEERVERIEACDYDGGNRVTLIAENLVTPHGLALDPTVGYMFFTDSGFNTDDVKLERAFMDGSNRFELVKTRLGSPTGISLDLVTKRVYWTDSHFNLVETVTYSGLERKVVLNGGHQVPHPFGISVFENHAFFTDWVKMGVIRTNRFNGSDPTFLYRSTNRPGQIVVSHPLLQPTVRSPCGKHNGGCEQICLLSHRTDNDGLGYRCKCRLGYDLQSDGHSCFKIKDYLLVSSVTAVRGIPLNVSSQEDVTLPLAGLTGSFSGSAVEYDGFEESVFYNDRTRQLIYQSPINGTNQKILTGYRVGSVESMAYDWTSKILFWTSSSYRTVSAFKITDGSRRDIVKNLIYPRGIAVHPSAGYLFWSDWYRPAVITRAYTDGSNAVPLINTTLGWPNGLAVDYLMDRLYWVDAQLDRIEHVSIDGMDRQAFSSVGQITHPFSLTIHSDHLFVSDWRTNAVFRMRKRDGGENIILRKGIMGIMNVKAYSADIQSLFKSRCNLIPNGRCSHFCFPTPASSRVCGCPYGMKLQENHQDCVKDDSEPPPDNNCGDYSFPCDEGRCVPNSYRCDGVNDCIDKTDETNCTEPGATCSPYAFTCGNKHCIPARWRCDGHDDCGDGSDEDNCPTRGPTTCSSHLFPCTNGNCIPKTWVCDAFNDCGDGSDERDCNATTTCQPGFFLCPDHRCIYGSYVCDGDQDCFDGSDEKDCEYSCGIWEFACASGDQCVSQSYRCDGIYDCRDHSDESNCPTRGPGLCHDDEFQCQVDGFCIPKVWECDGHPDCEDGSDEHNGCPPRTCRSSDYRCANGNCIPQSWVCDGDDDCRDLSDETNCPNPPFSCPSGKWLCPTDQVCITEAQVCDGQRDCPNGADESPLCNGDDCQVNNGGCSHGCIQGPFGALCTCEPGFQLLNDSKTCDDINECVIPGFCSQTCYNERGSFRCSCHHGYQLEPDGRTCKAICDALLLVARRSQLIANRISFRPQIIQPIASGVSIVTVDFDSVSKRVYWGDANYNMIYSSFQNGTDRKQVFPSGLVVPETIAVDWVGRNIYWTDSVMENIEVSTLDGRFRKVLIAQNITRPRGLALDPRNHTNLMFWSDWGQNPRIEQASMDGFGRRAIVTSKVYWPNGLTLDYPTRRIYFADAYLKYIDYCDYDGKNRRQVFASDLVLQQPHGITIFEDNVYWTDRYTSQIMMTNKFHGGNTTVLMSAVYQGMGITIDHVVKQPSALNPCENHPCSQLCLLSTLRPRYYNCACQSGWNLDSDGRTCTKDETPFLMVVRDTVIMGIPLNPNDTTNNGMTPISGITQGRDIDFDDQEQLVYWVQGTGSIYRSKTDGTNRTQFAPAAIIGSPSGLAFDWITRIMYYTNPSTNSIEVIRVDGSQHYRKTIITNTGKPEGAGEPIGISLDPARGKLFWTDRGTGSGVPPKVASADMDGSNLKNLYTGNMGNIEFIAADIAASKLYWGVPQTGMILLFDCQIECGTMDGVSRVTIVSGLSNPWGITVYQNYLYYTDLDYEVIERVDKNTGADMVVMRSGMAGVRAVKVHARDNSAGTTNACSTNNGGCHHLCLPKPDGQKTCACTTGFVPSQDGSQCEQYESYAVVSSSKFIRGFHINSSDHSEAMVPVGAGPYSIIGPLDMHIASGFLYWIDNSTYSSYRGIYRAKTDGSRYSSIITQVGAGRIQSLAVDWIAGNLYFTNTFTTHTYLEVLCLNSSNRLILVKSSDNRPQDLAVSPKLRLLFWTDAGQTPKIESALLDGTNRTILASESLSSPRGLTVDYTNDFLYWVDDTLDMISRMAPDGTQRQIVRYGSRYPAPYSVAIFGNFMLWVDRKLGKLFQASKLPGNTDTPEVIRDSIADLTDVAVFDSHVQPTSANQVGFNPCQEDNGRCAQLCFAIPEQQQPKCACAHGSLLSNGVSCGFGLDEYLFFTTDYTLNSIRLDPEDHSSPFPTFFLGYGVVATEFDFKDKRVFFTQYVGIGTSKIGYITTTSTTSPPITIASDLDDPEGLAYDWIHKRLYFTDYYNRSVQAISIDGQNRSFIAHADRPRAIVVDPCYGYLYWTDWGYPAKIERATLGGNFRIPIVNTSLSQPNALSLDYEERMLYWADSTLDRIERASLTGANREVILTLTQYPFSVTVFQQDIYWTDWNTWTVFRANKDDGSGLVILATGLQYRPNDIHVFSASKQESCSSPCQLFNGGCSHVCVPGPVGPECQCPSTGNWYLANNGKDCIHDNGQRCHPDQFTCLDGDCLSQRWKCNGYKDCMDGSDELERVCAFHTCSPTDFTCDNGGCVPLHYVCDYTNDCGDNSDEVGCPFPTCNPITEFTCVNGRCINAAFVCDGFNDCRDNGTTDEINCPDRTCAPGLIKCDNTNICIYPANLCDGFNNCGDNSDENPLFCAGRTCSPDEFGCDDGKCIPQSWVCDRIPDCLDDRDEPPTCDYQASTCSPQQFSCANGHCIQTSLTCDGNNDCGDNSDEAPELQCGSRTCNPGEFTCPIWYPGSPRCVPLSFVCDSEKDCADAADELQNCPNRTCHMNEFACANGRCILVPFHCDRVNDCGDGSDEIRCVYDTCSSHEFTCQNGVCIPSAFVCDGDADCRDGSDELEGLCRSPEPTCAPGQFLCQSGECIENSMVCDQQRDCSDNSDEKGCALHQCAHSCTDTLTGYYCSCRDGYRLMPDKKACEDIDECKEKPQVCSQVCDNAVGSFYCKCAPGYLREPDGRTCRQNSGISPYLLYSNRYYIRNLTADGSSLSVVLQGLSNAVALDFDTYEKQLYWLDVGMMRIERMNLDGTGREVIMNHDLTGAEGLAVDWVGRKLYWADGNIGAIHVSELDGRYRKKLLKDCVDANSTYCFANPRAVAVNPKYGYAKWLYWTDWGRTPFIGRAGMDGTNASAIISAKLVWPNALTIDYTTNKIFFADAHLNFLDYADMDGQNRHRAIPGSLPHVFALTLFEDSVFWTDWNTHTVEKAHKYTGADRVIMGNNTHRPNDVHIYHPYRQPRSENPCNGHDLTCSHLCLIGAGGTSATCECPDHFIGLAIGFRIQCVADCSSTQFRCGDNEKYVLLLTLSDDFDVDGLVYKNLPLPRVFSLCPFISRCIPIWWKCDGQSDCGDGSDEPQTCPPRYCPIGRFQCQDGNCTYPFLLCDGHMDCHDGSDEDAALCSDYRCSENQFQCKNKLCIPISWHCDGIQDCADGSDEESESCAAKTCKPGQFQCKNGRCIPPSYVCDAQDDCGDNSDEPYDVCMGPDHKCDGDTEFSCKTNYRCIPQWAVCDGTNDCIDNSDEQGCHELTCDPLGDFRCDNHRCVPIRWNCDGNNDCGDGSDERNCEPRPCSESEYRCDNQQCITGAWVCDHENDCGDNSDERDCELLTCRPGTFQCTSGHCIPEALRCDGRPDCLDFSDESTCPTRYPGGRWCSSYQFQCDNKVCVNQQWVCDGFNDCGDSSDEQLNLCWNITCEMPDKFRCDNGYCIYSGLMCNKKDDCGDGSDEKEDHCQDPTLAPCTPNEFKCTNGHCVPLPYVCDHNNNCGDLTDELGCNFGHDRNCDEKLCQHECTNLNGTGFICSCKPGYAVDTDNTFRCNDIDECLEYGTCLQVCKNTKGGYDCECAQGYRKVGSGNQCEAEGPGPLLLLPENIRIRRFNLQTEEYHDFLQEEERIVALDYDWDHNNTGLSVVYFTVEGKGATPGAIKRAYLPAVDDHSNNIAAAVNLDIKYITKPYGIAVDWVGRNLYWADAQLKRLEVAMLDGRYRKHLIKTDLGEPNSVAVNPRLGMLYWSDNGPTPRIEASWLDGQQRRVLVENALGWPTGLSIDYTNNDRIYWSDAKESRIESILPDGQGRRTSVYIDVRNPFSVDVFEDHVYWSTQEKGEVFRQDKFGIGAKTKLLTAGPWLTQINVYQRQKYNSIARVEPEPTMPPPCRCVNGGTCYFDDNKALCIKLLFCGQLQESSTSIEVEGAGKSFENPAYSTGEGTQDSSAAPRAVTAPVINEPANESVENPVYFAEMSSVTQPNGSVTSVKADVTQVNTEPDKVDSSQLQSDVGTDDTFTNPMYTCRTALDSGMHICDKIHERLRQFQLQNPIPVLHSASYLAEDAVLTVHDTVAQKNFDPVLPPLPDDLDDELEEESVKIVRLVKNKEPLGATIRRDEVTGAVVVARIMRGGAADRSGLVHVGDELREVNGNLIIHKRPEEISQILCRDILQVVGQDDPTWWQAKRVGDSNLRAGLIPSKQFQERRLLYRMKMGTYQSPKSPRAAPCDQTCDKGSLGARINELKQKVIAENPHRYGVAVPHTTRSRKSHEKEGIEYHFISKQAFEADIQSNNNNRILCISRFIEYGEYKNNQYGTSLEAIRSVLTRNKVCLVDVQPEALKILRTPEFKPYVIFVKPYVPETRQQRTTSPGNEDNGHITDEDLQDMRQSAEQMDQQYGHLVDRVLIKQDSASACLELRNILERLEREPQVLHILNPRPMPGPIMPVDVAMRICLAHSPPLHSFLSSYEDYKSRILINHSRPLRSCISSRTELDTANLEWKSTKTKAKKKVFFADSKGMSLTAVHVFKEFEEDVLDLQFELSDLENAIVGMKVEKDKSFALDFPQPAADYLEFRNRLKKNLVCLENCIIQEHLLTGTVKVSNVSFEKAVIARITFDSWKSYTDIPCTFMNNVYGCEDVDTFSFSIDLPSFVHQDEQVEFCISYRTHEMTHWDSNDGKNYKLVHDENEPGRSNHVVQKMTDFKNQAKRPEMEFDQFGSPRTSSGFFPEWQSQGHIGNNTPYW</sequence>
<feature type="disulfide bond" evidence="42">
    <location>
        <begin position="4941"/>
        <end position="4951"/>
    </location>
</feature>
<evidence type="ECO:0000256" key="40">
    <source>
        <dbReference type="ARBA" id="ARBA00080738"/>
    </source>
</evidence>
<keyword evidence="22" id="KW-0524">Neurogenesis</keyword>
<dbReference type="InterPro" id="IPR008144">
    <property type="entry name" value="Guanylate_kin-like_dom"/>
</dbReference>
<keyword evidence="26" id="KW-0238">DNA-binding</keyword>
<dbReference type="PROSITE" id="PS50026">
    <property type="entry name" value="EGF_3"/>
    <property type="match status" value="1"/>
</dbReference>
<feature type="compositionally biased region" description="Basic residues" evidence="45">
    <location>
        <begin position="353"/>
        <end position="362"/>
    </location>
</feature>
<feature type="disulfide bond" evidence="43">
    <location>
        <begin position="3771"/>
        <end position="3789"/>
    </location>
</feature>
<keyword evidence="12" id="KW-0321">Glycogen metabolism</keyword>
<dbReference type="InterPro" id="IPR000742">
    <property type="entry name" value="EGF"/>
</dbReference>
<evidence type="ECO:0000256" key="21">
    <source>
        <dbReference type="ARBA" id="ARBA00022837"/>
    </source>
</evidence>
<dbReference type="GO" id="GO:0030425">
    <property type="term" value="C:dendrite"/>
    <property type="evidence" value="ECO:0007669"/>
    <property type="project" value="UniProtKB-SubCell"/>
</dbReference>
<keyword evidence="24" id="KW-0805">Transcription regulation</keyword>
<dbReference type="InterPro" id="IPR009030">
    <property type="entry name" value="Growth_fac_rcpt_cys_sf"/>
</dbReference>
<name>A0A5A9PTV8_9TELE</name>
<dbReference type="InterPro" id="IPR005036">
    <property type="entry name" value="CBM21_dom"/>
</dbReference>
<dbReference type="InterPro" id="IPR049883">
    <property type="entry name" value="NOTCH1_EGF-like"/>
</dbReference>
<feature type="disulfide bond" evidence="43">
    <location>
        <begin position="4696"/>
        <end position="4714"/>
    </location>
</feature>
<evidence type="ECO:0000256" key="13">
    <source>
        <dbReference type="ARBA" id="ARBA00022692"/>
    </source>
</evidence>
<dbReference type="Proteomes" id="UP000324632">
    <property type="component" value="Chromosome 1"/>
</dbReference>
<dbReference type="SMART" id="SM00192">
    <property type="entry name" value="LDLa"/>
    <property type="match status" value="35"/>
</dbReference>
<feature type="disulfide bond" evidence="43">
    <location>
        <begin position="4779"/>
        <end position="4797"/>
    </location>
</feature>
<evidence type="ECO:0000256" key="34">
    <source>
        <dbReference type="ARBA" id="ARBA00023273"/>
    </source>
</evidence>
<dbReference type="GO" id="GO:0007399">
    <property type="term" value="P:nervous system development"/>
    <property type="evidence" value="ECO:0007669"/>
    <property type="project" value="UniProtKB-KW"/>
</dbReference>
<dbReference type="GO" id="GO:0007605">
    <property type="term" value="P:sensory perception of sound"/>
    <property type="evidence" value="ECO:0007669"/>
    <property type="project" value="UniProtKB-KW"/>
</dbReference>
<dbReference type="SMART" id="SM00228">
    <property type="entry name" value="PDZ"/>
    <property type="match status" value="1"/>
</dbReference>
<feature type="disulfide bond" evidence="43">
    <location>
        <begin position="4708"/>
        <end position="4723"/>
    </location>
</feature>
<dbReference type="InterPro" id="IPR002172">
    <property type="entry name" value="LDrepeatLR_classA_rpt"/>
</dbReference>
<dbReference type="PROSITE" id="PS00028">
    <property type="entry name" value="ZINC_FINGER_C2H2_1"/>
    <property type="match status" value="3"/>
</dbReference>
<feature type="disulfide bond" evidence="43">
    <location>
        <begin position="2104"/>
        <end position="2119"/>
    </location>
</feature>
<keyword evidence="14" id="KW-0479">Metal-binding</keyword>
<dbReference type="GO" id="GO:0005905">
    <property type="term" value="C:clathrin-coated pit"/>
    <property type="evidence" value="ECO:0007669"/>
    <property type="project" value="UniProtKB-KW"/>
</dbReference>
<dbReference type="FunFam" id="4.10.400.10:FF:000002">
    <property type="entry name" value="Low-density lipoprotein receptor-related protein 1"/>
    <property type="match status" value="3"/>
</dbReference>
<dbReference type="InterPro" id="IPR001478">
    <property type="entry name" value="PDZ"/>
</dbReference>
<feature type="disulfide bond" evidence="43">
    <location>
        <begin position="1942"/>
        <end position="1957"/>
    </location>
</feature>
<feature type="disulfide bond" evidence="43">
    <location>
        <begin position="3600"/>
        <end position="3612"/>
    </location>
</feature>
<feature type="disulfide bond" evidence="43">
    <location>
        <begin position="1964"/>
        <end position="1976"/>
    </location>
</feature>
<feature type="disulfide bond" evidence="43">
    <location>
        <begin position="4735"/>
        <end position="4753"/>
    </location>
</feature>
<dbReference type="InterPro" id="IPR036028">
    <property type="entry name" value="SH3-like_dom_sf"/>
</dbReference>
<feature type="disulfide bond" evidence="43">
    <location>
        <begin position="3641"/>
        <end position="3653"/>
    </location>
</feature>
<dbReference type="InterPro" id="IPR011042">
    <property type="entry name" value="6-blade_b-propeller_TolB-like"/>
</dbReference>
<dbReference type="FunFam" id="4.10.400.10:FF:000065">
    <property type="entry name" value="Transmembrane protease serine 7"/>
    <property type="match status" value="1"/>
</dbReference>
<feature type="disulfide bond" evidence="43">
    <location>
        <begin position="3607"/>
        <end position="3625"/>
    </location>
</feature>
<feature type="repeat" description="LDL-receptor class B" evidence="44">
    <location>
        <begin position="2372"/>
        <end position="2414"/>
    </location>
</feature>
<dbReference type="InterPro" id="IPR000152">
    <property type="entry name" value="EGF-type_Asp/Asn_hydroxyl_site"/>
</dbReference>
<feature type="disulfide bond" evidence="43">
    <location>
        <begin position="2025"/>
        <end position="2040"/>
    </location>
</feature>
<dbReference type="FunFam" id="4.10.400.10:FF:000034">
    <property type="entry name" value="Low-density lipoprotein receptor-related protein 2"/>
    <property type="match status" value="8"/>
</dbReference>
<dbReference type="InterPro" id="IPR027417">
    <property type="entry name" value="P-loop_NTPase"/>
</dbReference>
<dbReference type="PROSITE" id="PS50068">
    <property type="entry name" value="LDLRA_2"/>
    <property type="match status" value="35"/>
</dbReference>
<dbReference type="PROSITE" id="PS00856">
    <property type="entry name" value="GUANYLATE_KINASE_1"/>
    <property type="match status" value="1"/>
</dbReference>
<evidence type="ECO:0000256" key="12">
    <source>
        <dbReference type="ARBA" id="ARBA00022600"/>
    </source>
</evidence>
<keyword evidence="8" id="KW-0678">Repressor</keyword>
<keyword evidence="52" id="KW-1185">Reference proteome</keyword>
<dbReference type="PROSITE" id="PS01187">
    <property type="entry name" value="EGF_CA"/>
    <property type="match status" value="3"/>
</dbReference>
<evidence type="ECO:0000256" key="36">
    <source>
        <dbReference type="ARBA" id="ARBA00037878"/>
    </source>
</evidence>
<keyword evidence="21" id="KW-0106">Calcium</keyword>
<evidence type="ECO:0000256" key="24">
    <source>
        <dbReference type="ARBA" id="ARBA00023015"/>
    </source>
</evidence>
<dbReference type="InterPro" id="IPR051221">
    <property type="entry name" value="LDLR-related"/>
</dbReference>
<feature type="repeat" description="LDL-receptor class B" evidence="44">
    <location>
        <begin position="4228"/>
        <end position="4271"/>
    </location>
</feature>
<accession>A0A5A9PTV8</accession>
<feature type="domain" description="CBM21" evidence="50">
    <location>
        <begin position="5952"/>
        <end position="6060"/>
    </location>
</feature>
<dbReference type="Pfam" id="PF00096">
    <property type="entry name" value="zf-C2H2"/>
    <property type="match status" value="1"/>
</dbReference>
<feature type="disulfide bond" evidence="43">
    <location>
        <begin position="3813"/>
        <end position="3831"/>
    </location>
</feature>
<evidence type="ECO:0000256" key="7">
    <source>
        <dbReference type="ARBA" id="ARBA00022475"/>
    </source>
</evidence>
<feature type="repeat" description="LDL-receptor class B" evidence="44">
    <location>
        <begin position="5125"/>
        <end position="5168"/>
    </location>
</feature>
<dbReference type="EMBL" id="SOYY01000001">
    <property type="protein sequence ID" value="KAA0725353.1"/>
    <property type="molecule type" value="Genomic_DNA"/>
</dbReference>
<dbReference type="InterPro" id="IPR008145">
    <property type="entry name" value="GK/Ca_channel_bsu"/>
</dbReference>
<keyword evidence="11" id="KW-0254">Endocytosis</keyword>
<dbReference type="SUPFAM" id="SSF63825">
    <property type="entry name" value="YWTD domain"/>
    <property type="match status" value="8"/>
</dbReference>
<keyword evidence="34" id="KW-0966">Cell projection</keyword>
<feature type="disulfide bond" evidence="43">
    <location>
        <begin position="3660"/>
        <end position="3675"/>
    </location>
</feature>
<feature type="region of interest" description="Disordered" evidence="45">
    <location>
        <begin position="519"/>
        <end position="538"/>
    </location>
</feature>
<dbReference type="Pfam" id="PF14670">
    <property type="entry name" value="FXa_inhibition"/>
    <property type="match status" value="2"/>
</dbReference>
<dbReference type="InterPro" id="IPR056588">
    <property type="entry name" value="EGF_LRP2"/>
</dbReference>
<feature type="disulfide bond" evidence="43">
    <location>
        <begin position="3806"/>
        <end position="3818"/>
    </location>
</feature>
<dbReference type="InterPro" id="IPR001881">
    <property type="entry name" value="EGF-like_Ca-bd_dom"/>
</dbReference>
<dbReference type="Pfam" id="PF03370">
    <property type="entry name" value="CBM_21"/>
    <property type="match status" value="1"/>
</dbReference>
<dbReference type="Gene3D" id="2.30.30.40">
    <property type="entry name" value="SH3 Domains"/>
    <property type="match status" value="1"/>
</dbReference>
<feature type="disulfide bond" evidence="43">
    <location>
        <begin position="3994"/>
        <end position="4009"/>
    </location>
</feature>
<dbReference type="FunFam" id="3.30.160.60:FF:000042">
    <property type="entry name" value="Zinc finger protein 148"/>
    <property type="match status" value="2"/>
</dbReference>
<evidence type="ECO:0000256" key="35">
    <source>
        <dbReference type="ARBA" id="ARBA00023277"/>
    </source>
</evidence>
<evidence type="ECO:0000256" key="39">
    <source>
        <dbReference type="ARBA" id="ARBA00077868"/>
    </source>
</evidence>
<dbReference type="CDD" id="cd06799">
    <property type="entry name" value="PDZ_MPP3-MPP4-MPP7-like"/>
    <property type="match status" value="1"/>
</dbReference>
<keyword evidence="10" id="KW-0597">Phosphoprotein</keyword>
<comment type="similarity">
    <text evidence="5">Belongs to the krueppel C2H2-type zinc-finger protein family.</text>
</comment>
<dbReference type="GO" id="GO:0030424">
    <property type="term" value="C:axon"/>
    <property type="evidence" value="ECO:0007669"/>
    <property type="project" value="UniProtKB-SubCell"/>
</dbReference>
<evidence type="ECO:0000256" key="41">
    <source>
        <dbReference type="PROSITE-ProRule" id="PRU00042"/>
    </source>
</evidence>
<feature type="disulfide bond" evidence="43">
    <location>
        <begin position="4629"/>
        <end position="4644"/>
    </location>
</feature>
<dbReference type="PROSITE" id="PS01209">
    <property type="entry name" value="LDLRA_1"/>
    <property type="match status" value="16"/>
</dbReference>
<evidence type="ECO:0000256" key="31">
    <source>
        <dbReference type="ARBA" id="ARBA00023176"/>
    </source>
</evidence>
<dbReference type="SMART" id="SM00181">
    <property type="entry name" value="EGF"/>
    <property type="match status" value="27"/>
</dbReference>
<evidence type="ECO:0000256" key="16">
    <source>
        <dbReference type="ARBA" id="ARBA00022737"/>
    </source>
</evidence>
<feature type="disulfide bond" evidence="43">
    <location>
        <begin position="4524"/>
        <end position="4536"/>
    </location>
</feature>
<feature type="disulfide bond" evidence="43">
    <location>
        <begin position="4572"/>
        <end position="4590"/>
    </location>
</feature>
<dbReference type="InterPro" id="IPR018097">
    <property type="entry name" value="EGF_Ca-bd_CS"/>
</dbReference>
<dbReference type="Pfam" id="PF00057">
    <property type="entry name" value="Ldl_recept_a"/>
    <property type="match status" value="33"/>
</dbReference>
<evidence type="ECO:0000256" key="6">
    <source>
        <dbReference type="ARBA" id="ARBA00009939"/>
    </source>
</evidence>
<feature type="repeat" description="LDL-receptor class B" evidence="44">
    <location>
        <begin position="1418"/>
        <end position="1464"/>
    </location>
</feature>
<keyword evidence="20" id="KW-0862">Zinc</keyword>
<dbReference type="SUPFAM" id="SSF57184">
    <property type="entry name" value="Growth factor receptor domain"/>
    <property type="match status" value="3"/>
</dbReference>
<dbReference type="GO" id="GO:0017124">
    <property type="term" value="F:SH3 domain binding"/>
    <property type="evidence" value="ECO:0007669"/>
    <property type="project" value="UniProtKB-KW"/>
</dbReference>
<feature type="disulfide bond" evidence="43">
    <location>
        <begin position="1930"/>
        <end position="1948"/>
    </location>
</feature>
<evidence type="ECO:0000256" key="38">
    <source>
        <dbReference type="ARBA" id="ARBA00074420"/>
    </source>
</evidence>
<evidence type="ECO:0000256" key="1">
    <source>
        <dbReference type="ARBA" id="ARBA00004123"/>
    </source>
</evidence>
<feature type="region of interest" description="Disordered" evidence="45">
    <location>
        <begin position="270"/>
        <end position="390"/>
    </location>
</feature>
<dbReference type="InterPro" id="IPR023415">
    <property type="entry name" value="LDLR_class-A_CS"/>
</dbReference>
<feature type="disulfide bond" evidence="43">
    <location>
        <begin position="957"/>
        <end position="972"/>
    </location>
</feature>
<dbReference type="FunFam" id="2.120.10.30:FF:000035">
    <property type="entry name" value="Low-density lipoprotein receptor-related protein 2"/>
    <property type="match status" value="1"/>
</dbReference>
<feature type="compositionally biased region" description="Basic and acidic residues" evidence="45">
    <location>
        <begin position="523"/>
        <end position="536"/>
    </location>
</feature>
<feature type="region of interest" description="Disordered" evidence="45">
    <location>
        <begin position="646"/>
        <end position="665"/>
    </location>
</feature>
<feature type="disulfide bond" evidence="43">
    <location>
        <begin position="2187"/>
        <end position="2202"/>
    </location>
</feature>
<dbReference type="GO" id="GO:0003677">
    <property type="term" value="F:DNA binding"/>
    <property type="evidence" value="ECO:0007669"/>
    <property type="project" value="UniProtKB-KW"/>
</dbReference>
<dbReference type="FunFam" id="2.60.40.2440:FF:000001">
    <property type="entry name" value="Protein phosphatase 1 regulatory subunit 3C"/>
    <property type="match status" value="1"/>
</dbReference>
<dbReference type="Pfam" id="PF00625">
    <property type="entry name" value="Guanylate_kin"/>
    <property type="match status" value="1"/>
</dbReference>
<evidence type="ECO:0000256" key="20">
    <source>
        <dbReference type="ARBA" id="ARBA00022833"/>
    </source>
</evidence>
<feature type="disulfide bond" evidence="43">
    <location>
        <begin position="1062"/>
        <end position="1080"/>
    </location>
</feature>
<evidence type="ECO:0000256" key="5">
    <source>
        <dbReference type="ARBA" id="ARBA00006991"/>
    </source>
</evidence>
<feature type="repeat" description="LDL-receptor class B" evidence="44">
    <location>
        <begin position="2415"/>
        <end position="2457"/>
    </location>
</feature>
<dbReference type="GO" id="GO:0042562">
    <property type="term" value="F:hormone binding"/>
    <property type="evidence" value="ECO:0007669"/>
    <property type="project" value="TreeGrafter"/>
</dbReference>
<feature type="disulfide bond" evidence="43">
    <location>
        <begin position="1132"/>
        <end position="1144"/>
    </location>
</feature>
<dbReference type="SMART" id="SM00072">
    <property type="entry name" value="GuKc"/>
    <property type="match status" value="1"/>
</dbReference>
<dbReference type="SUPFAM" id="SSF50156">
    <property type="entry name" value="PDZ domain-like"/>
    <property type="match status" value="1"/>
</dbReference>
<evidence type="ECO:0000256" key="19">
    <source>
        <dbReference type="ARBA" id="ARBA00022771"/>
    </source>
</evidence>
<evidence type="ECO:0000259" key="49">
    <source>
        <dbReference type="PROSITE" id="PS50157"/>
    </source>
</evidence>
<dbReference type="Pfam" id="PF07645">
    <property type="entry name" value="EGF_CA"/>
    <property type="match status" value="1"/>
</dbReference>
<dbReference type="InterPro" id="IPR020590">
    <property type="entry name" value="Guanylate_kinase_CS"/>
</dbReference>
<keyword evidence="23" id="KW-1133">Transmembrane helix</keyword>
<feature type="disulfide bond" evidence="43">
    <location>
        <begin position="3648"/>
        <end position="3666"/>
    </location>
</feature>
<dbReference type="InterPro" id="IPR036055">
    <property type="entry name" value="LDL_receptor-like_sf"/>
</dbReference>
<feature type="domain" description="EGF-like" evidence="46">
    <location>
        <begin position="4937"/>
        <end position="4976"/>
    </location>
</feature>
<dbReference type="SUPFAM" id="SSF57424">
    <property type="entry name" value="LDL receptor-like module"/>
    <property type="match status" value="35"/>
</dbReference>
<evidence type="ECO:0000256" key="30">
    <source>
        <dbReference type="ARBA" id="ARBA00023170"/>
    </source>
</evidence>
<dbReference type="GO" id="GO:0005634">
    <property type="term" value="C:nucleus"/>
    <property type="evidence" value="ECO:0007669"/>
    <property type="project" value="UniProtKB-SubCell"/>
</dbReference>
<feature type="disulfide bond" evidence="43">
    <location>
        <begin position="3688"/>
        <end position="3706"/>
    </location>
</feature>
<evidence type="ECO:0000256" key="43">
    <source>
        <dbReference type="PROSITE-ProRule" id="PRU00124"/>
    </source>
</evidence>
<feature type="disulfide bond" evidence="43">
    <location>
        <begin position="4772"/>
        <end position="4784"/>
    </location>
</feature>
<feature type="disulfide bond" evidence="43">
    <location>
        <begin position="2065"/>
        <end position="2080"/>
    </location>
</feature>
<dbReference type="FunFam" id="2.10.25.10:FF:000009">
    <property type="entry name" value="Low-density lipoprotein receptor isoform 1"/>
    <property type="match status" value="2"/>
</dbReference>
<evidence type="ECO:0000256" key="26">
    <source>
        <dbReference type="ARBA" id="ARBA00023125"/>
    </source>
</evidence>
<keyword evidence="31" id="KW-0168">Coated pit</keyword>
<dbReference type="PIRSF" id="PIRSF500813">
    <property type="entry name" value="PP1_PTG"/>
    <property type="match status" value="1"/>
</dbReference>
<evidence type="ECO:0000256" key="18">
    <source>
        <dbReference type="ARBA" id="ARBA00022753"/>
    </source>
</evidence>
<dbReference type="Gene3D" id="4.10.400.10">
    <property type="entry name" value="Low-density Lipoprotein Receptor"/>
    <property type="match status" value="34"/>
</dbReference>
<dbReference type="SMART" id="SM00179">
    <property type="entry name" value="EGF_CA"/>
    <property type="match status" value="8"/>
</dbReference>
<feature type="disulfide bond" evidence="43">
    <location>
        <begin position="4821"/>
        <end position="4839"/>
    </location>
</feature>
<dbReference type="Pfam" id="PF00058">
    <property type="entry name" value="Ldl_recept_b"/>
    <property type="match status" value="10"/>
</dbReference>
<dbReference type="PROSITE" id="PS50157">
    <property type="entry name" value="ZINC_FINGER_C2H2_2"/>
    <property type="match status" value="4"/>
</dbReference>
<dbReference type="FunFam" id="2.120.10.30:FF:000241">
    <property type="entry name" value="Low-density lipoprotein receptor-related protein 6"/>
    <property type="match status" value="5"/>
</dbReference>
<feature type="disulfide bond" evidence="43">
    <location>
        <begin position="3939"/>
        <end position="3957"/>
    </location>
</feature>
<dbReference type="Gene3D" id="2.10.25.10">
    <property type="entry name" value="Laminin"/>
    <property type="match status" value="8"/>
</dbReference>
<evidence type="ECO:0000256" key="45">
    <source>
        <dbReference type="SAM" id="MobiDB-lite"/>
    </source>
</evidence>
<dbReference type="Pfam" id="PF24468">
    <property type="entry name" value="EGF_LRP2"/>
    <property type="match status" value="1"/>
</dbReference>
<dbReference type="PROSITE" id="PS00010">
    <property type="entry name" value="ASX_HYDROXYL"/>
    <property type="match status" value="3"/>
</dbReference>
<evidence type="ECO:0000259" key="50">
    <source>
        <dbReference type="PROSITE" id="PS51159"/>
    </source>
</evidence>
<evidence type="ECO:0000256" key="11">
    <source>
        <dbReference type="ARBA" id="ARBA00022583"/>
    </source>
</evidence>
<feature type="disulfide bond" evidence="43">
    <location>
        <begin position="1037"/>
        <end position="1052"/>
    </location>
</feature>
<organism evidence="51 52">
    <name type="scientific">Triplophysa tibetana</name>
    <dbReference type="NCBI Taxonomy" id="1572043"/>
    <lineage>
        <taxon>Eukaryota</taxon>
        <taxon>Metazoa</taxon>
        <taxon>Chordata</taxon>
        <taxon>Craniata</taxon>
        <taxon>Vertebrata</taxon>
        <taxon>Euteleostomi</taxon>
        <taxon>Actinopterygii</taxon>
        <taxon>Neopterygii</taxon>
        <taxon>Teleostei</taxon>
        <taxon>Ostariophysi</taxon>
        <taxon>Cypriniformes</taxon>
        <taxon>Nemacheilidae</taxon>
        <taxon>Triplophysa</taxon>
    </lineage>
</organism>
<keyword evidence="16" id="KW-0677">Repeat</keyword>
<feature type="disulfide bond" evidence="43">
    <location>
        <begin position="4877"/>
        <end position="4892"/>
    </location>
</feature>
<dbReference type="GO" id="GO:0005509">
    <property type="term" value="F:calcium ion binding"/>
    <property type="evidence" value="ECO:0007669"/>
    <property type="project" value="InterPro"/>
</dbReference>
<feature type="disulfide bond" evidence="43">
    <location>
        <begin position="2046"/>
        <end position="2058"/>
    </location>
</feature>
<keyword evidence="29" id="KW-0804">Transcription</keyword>
<keyword evidence="51" id="KW-0449">Lipoprotein</keyword>
<evidence type="ECO:0000256" key="44">
    <source>
        <dbReference type="PROSITE-ProRule" id="PRU00461"/>
    </source>
</evidence>
<dbReference type="Gene3D" id="2.60.40.2440">
    <property type="entry name" value="Carbohydrate binding type-21 domain"/>
    <property type="match status" value="1"/>
</dbReference>
<evidence type="ECO:0000256" key="27">
    <source>
        <dbReference type="ARBA" id="ARBA00023136"/>
    </source>
</evidence>
<dbReference type="GO" id="GO:0016324">
    <property type="term" value="C:apical plasma membrane"/>
    <property type="evidence" value="ECO:0007669"/>
    <property type="project" value="UniProtKB-SubCell"/>
</dbReference>
<evidence type="ECO:0000313" key="52">
    <source>
        <dbReference type="Proteomes" id="UP000324632"/>
    </source>
</evidence>
<keyword evidence="27" id="KW-0472">Membrane</keyword>
<dbReference type="GO" id="GO:0043235">
    <property type="term" value="C:receptor complex"/>
    <property type="evidence" value="ECO:0007669"/>
    <property type="project" value="TreeGrafter"/>
</dbReference>
<feature type="repeat" description="LDL-receptor class B" evidence="44">
    <location>
        <begin position="2460"/>
        <end position="2503"/>
    </location>
</feature>
<feature type="repeat" description="LDL-receptor class B" evidence="44">
    <location>
        <begin position="4131"/>
        <end position="4173"/>
    </location>
</feature>
<evidence type="ECO:0000259" key="46">
    <source>
        <dbReference type="PROSITE" id="PS50026"/>
    </source>
</evidence>
<keyword evidence="30 51" id="KW-0675">Receptor</keyword>
<dbReference type="Gene3D" id="3.30.160.60">
    <property type="entry name" value="Classic Zinc Finger"/>
    <property type="match status" value="4"/>
</dbReference>
<comment type="caution">
    <text evidence="42">Lacks conserved residue(s) required for the propagation of feature annotation.</text>
</comment>
<dbReference type="FunFam" id="4.10.400.10:FF:000151">
    <property type="entry name" value="LDL receptor related protein 2"/>
    <property type="match status" value="1"/>
</dbReference>
<evidence type="ECO:0000256" key="42">
    <source>
        <dbReference type="PROSITE-ProRule" id="PRU00076"/>
    </source>
</evidence>
<evidence type="ECO:0000256" key="3">
    <source>
        <dbReference type="ARBA" id="ARBA00004279"/>
    </source>
</evidence>
<keyword evidence="19 41" id="KW-0863">Zinc-finger</keyword>
<feature type="repeat" description="LDL-receptor class B" evidence="44">
    <location>
        <begin position="3419"/>
        <end position="3462"/>
    </location>
</feature>
<keyword evidence="32" id="KW-0325">Glycoprotein</keyword>
<evidence type="ECO:0000256" key="14">
    <source>
        <dbReference type="ARBA" id="ARBA00022723"/>
    </source>
</evidence>
<evidence type="ECO:0000256" key="17">
    <source>
        <dbReference type="ARBA" id="ARBA00022740"/>
    </source>
</evidence>
<feature type="disulfide bond" evidence="43">
    <location>
        <begin position="1971"/>
        <end position="1989"/>
    </location>
</feature>
<feature type="disulfide bond" evidence="43">
    <location>
        <begin position="1983"/>
        <end position="1998"/>
    </location>
</feature>
<evidence type="ECO:0000256" key="10">
    <source>
        <dbReference type="ARBA" id="ARBA00022553"/>
    </source>
</evidence>
<feature type="disulfide bond" evidence="43">
    <location>
        <begin position="2168"/>
        <end position="2180"/>
    </location>
</feature>
<feature type="repeat" description="LDL-receptor class B" evidence="44">
    <location>
        <begin position="5082"/>
        <end position="5124"/>
    </location>
</feature>
<dbReference type="Pfam" id="PF00595">
    <property type="entry name" value="PDZ"/>
    <property type="match status" value="1"/>
</dbReference>
<feature type="domain" description="C2H2-type" evidence="49">
    <location>
        <begin position="142"/>
        <end position="169"/>
    </location>
</feature>
<dbReference type="PROSITE" id="PS50106">
    <property type="entry name" value="PDZ"/>
    <property type="match status" value="1"/>
</dbReference>
<dbReference type="GO" id="GO:0031904">
    <property type="term" value="C:endosome lumen"/>
    <property type="evidence" value="ECO:0007669"/>
    <property type="project" value="UniProtKB-SubCell"/>
</dbReference>
<feature type="repeat" description="LDL-receptor class B" evidence="44">
    <location>
        <begin position="1332"/>
        <end position="1374"/>
    </location>
</feature>
<feature type="domain" description="Guanylate kinase-like" evidence="47">
    <location>
        <begin position="5614"/>
        <end position="5801"/>
    </location>
</feature>
<feature type="disulfide bond" evidence="43">
    <location>
        <begin position="1139"/>
        <end position="1157"/>
    </location>
</feature>
<dbReference type="FunFam" id="2.120.10.30:FF:000132">
    <property type="entry name" value="Uncharacterized protein"/>
    <property type="match status" value="1"/>
</dbReference>
<dbReference type="PIRSF" id="PIRSF038207">
    <property type="entry name" value="PP1_GT_animal"/>
    <property type="match status" value="1"/>
</dbReference>
<keyword evidence="33" id="KW-0539">Nucleus</keyword>
<evidence type="ECO:0000256" key="15">
    <source>
        <dbReference type="ARBA" id="ARBA00022729"/>
    </source>
</evidence>
<feature type="disulfide bond" evidence="43">
    <location>
        <begin position="3912"/>
        <end position="3927"/>
    </location>
</feature>
<reference evidence="51 52" key="1">
    <citation type="journal article" date="2019" name="Mol. Ecol. Resour.">
        <title>Chromosome-level genome assembly of Triplophysa tibetana, a fish adapted to the harsh high-altitude environment of the Tibetan Plateau.</title>
        <authorList>
            <person name="Yang X."/>
            <person name="Liu H."/>
            <person name="Ma Z."/>
            <person name="Zou Y."/>
            <person name="Zou M."/>
            <person name="Mao Y."/>
            <person name="Li X."/>
            <person name="Wang H."/>
            <person name="Chen T."/>
            <person name="Wang W."/>
            <person name="Yang R."/>
        </authorList>
    </citation>
    <scope>NUCLEOTIDE SEQUENCE [LARGE SCALE GENOMIC DNA]</scope>
    <source>
        <strain evidence="51">TTIB1903HZAU</strain>
        <tissue evidence="51">Muscle</tissue>
    </source>
</reference>
<dbReference type="SMART" id="SM00135">
    <property type="entry name" value="LY"/>
    <property type="match status" value="35"/>
</dbReference>
<feature type="compositionally biased region" description="Polar residues" evidence="45">
    <location>
        <begin position="273"/>
        <end position="282"/>
    </location>
</feature>
<feature type="repeat" description="LDL-receptor class B" evidence="44">
    <location>
        <begin position="3146"/>
        <end position="3189"/>
    </location>
</feature>
<evidence type="ECO:0000256" key="29">
    <source>
        <dbReference type="ARBA" id="ARBA00023163"/>
    </source>
</evidence>
<keyword evidence="13" id="KW-0812">Transmembrane</keyword>
<feature type="region of interest" description="Disordered" evidence="45">
    <location>
        <begin position="618"/>
        <end position="639"/>
    </location>
</feature>
<feature type="disulfide bond" evidence="43">
    <location>
        <begin position="4483"/>
        <end position="4495"/>
    </location>
</feature>
<comment type="caution">
    <text evidence="51">The sequence shown here is derived from an EMBL/GenBank/DDBJ whole genome shotgun (WGS) entry which is preliminary data.</text>
</comment>
<dbReference type="InterPro" id="IPR030683">
    <property type="entry name" value="PP1_3C"/>
</dbReference>
<keyword evidence="17" id="KW-1009">Hearing</keyword>
<feature type="compositionally biased region" description="Low complexity" evidence="45">
    <location>
        <begin position="624"/>
        <end position="634"/>
    </location>
</feature>
<feature type="disulfide bond" evidence="43">
    <location>
        <begin position="4728"/>
        <end position="4740"/>
    </location>
</feature>
<feature type="disulfide bond" evidence="43">
    <location>
        <begin position="1151"/>
        <end position="1166"/>
    </location>
</feature>
<keyword evidence="35" id="KW-0119">Carbohydrate metabolism</keyword>
<gene>
    <name evidence="51" type="ORF">E1301_Tti006065</name>
</gene>
<dbReference type="GO" id="GO:0006898">
    <property type="term" value="P:receptor-mediated endocytosis"/>
    <property type="evidence" value="ECO:0007669"/>
    <property type="project" value="TreeGrafter"/>
</dbReference>
<evidence type="ECO:0000256" key="8">
    <source>
        <dbReference type="ARBA" id="ARBA00022491"/>
    </source>
</evidence>
<dbReference type="GO" id="GO:0008270">
    <property type="term" value="F:zinc ion binding"/>
    <property type="evidence" value="ECO:0007669"/>
    <property type="project" value="UniProtKB-KW"/>
</dbReference>
<evidence type="ECO:0000256" key="37">
    <source>
        <dbReference type="ARBA" id="ARBA00046273"/>
    </source>
</evidence>
<evidence type="ECO:0000259" key="48">
    <source>
        <dbReference type="PROSITE" id="PS50106"/>
    </source>
</evidence>
<dbReference type="FunFam" id="4.10.400.10:FF:000011">
    <property type="entry name" value="Low-density lipoprotein receptor-related protein 1"/>
    <property type="match status" value="4"/>
</dbReference>
<evidence type="ECO:0000256" key="23">
    <source>
        <dbReference type="ARBA" id="ARBA00022989"/>
    </source>
</evidence>
<evidence type="ECO:0000256" key="33">
    <source>
        <dbReference type="ARBA" id="ARBA00023242"/>
    </source>
</evidence>
<dbReference type="PROSITE" id="PS50052">
    <property type="entry name" value="GUANYLATE_KINASE_2"/>
    <property type="match status" value="1"/>
</dbReference>
<feature type="disulfide bond" evidence="43">
    <location>
        <begin position="2006"/>
        <end position="2018"/>
    </location>
</feature>
<feature type="disulfide bond" evidence="43">
    <location>
        <begin position="4865"/>
        <end position="4883"/>
    </location>
</feature>
<feature type="disulfide bond" evidence="43">
    <location>
        <begin position="2053"/>
        <end position="2071"/>
    </location>
</feature>
<feature type="disulfide bond" evidence="43">
    <location>
        <begin position="4858"/>
        <end position="4870"/>
    </location>
</feature>
<feature type="disulfide bond" evidence="43">
    <location>
        <begin position="1923"/>
        <end position="1935"/>
    </location>
</feature>
<feature type="disulfide bond" evidence="43">
    <location>
        <begin position="4490"/>
        <end position="4508"/>
    </location>
</feature>
<feature type="compositionally biased region" description="Low complexity" evidence="45">
    <location>
        <begin position="326"/>
        <end position="336"/>
    </location>
</feature>
<dbReference type="InterPro" id="IPR000033">
    <property type="entry name" value="LDLR_classB_rpt"/>
</dbReference>
<evidence type="ECO:0000256" key="9">
    <source>
        <dbReference type="ARBA" id="ARBA00022536"/>
    </source>
</evidence>
<dbReference type="FunFam" id="4.10.400.10:FF:000045">
    <property type="entry name" value="Low-density lipoprotein receptor-related protein 2"/>
    <property type="match status" value="1"/>
</dbReference>
<feature type="repeat" description="LDL-receptor class B" evidence="44">
    <location>
        <begin position="1465"/>
        <end position="1509"/>
    </location>
</feature>
<feature type="disulfide bond" evidence="43">
    <location>
        <begin position="2013"/>
        <end position="2031"/>
    </location>
</feature>
<dbReference type="FunFam" id="2.120.10.30:FF:000008">
    <property type="entry name" value="Low-density lipoprotein receptor-related protein 4"/>
    <property type="match status" value="1"/>
</dbReference>
<dbReference type="CDD" id="cd00112">
    <property type="entry name" value="LDLa"/>
    <property type="match status" value="35"/>
</dbReference>
<feature type="domain" description="PDZ" evidence="48">
    <location>
        <begin position="5480"/>
        <end position="5546"/>
    </location>
</feature>
<feature type="disulfide bond" evidence="43">
    <location>
        <begin position="4565"/>
        <end position="4577"/>
    </location>
</feature>
<evidence type="ECO:0000256" key="25">
    <source>
        <dbReference type="ARBA" id="ARBA00023036"/>
    </source>
</evidence>
<feature type="repeat" description="LDL-receptor class B" evidence="44">
    <location>
        <begin position="1375"/>
        <end position="1417"/>
    </location>
</feature>
<evidence type="ECO:0000256" key="28">
    <source>
        <dbReference type="ARBA" id="ARBA00023157"/>
    </source>
</evidence>
<dbReference type="PANTHER" id="PTHR22722:SF11">
    <property type="entry name" value="LOW-DENSITY LIPOPROTEIN RECEPTOR-RELATED PROTEIN 2"/>
    <property type="match status" value="1"/>
</dbReference>
<feature type="disulfide bond" evidence="43">
    <location>
        <begin position="4531"/>
        <end position="4549"/>
    </location>
</feature>
<dbReference type="Pfam" id="PF12662">
    <property type="entry name" value="cEGF"/>
    <property type="match status" value="1"/>
</dbReference>
<keyword evidence="18" id="KW-0967">Endosome</keyword>
<dbReference type="CDD" id="cd00054">
    <property type="entry name" value="EGF_CA"/>
    <property type="match status" value="2"/>
</dbReference>
<dbReference type="SMART" id="SM00355">
    <property type="entry name" value="ZnF_C2H2"/>
    <property type="match status" value="4"/>
</dbReference>
<comment type="subcellular location">
    <subcellularLocation>
        <location evidence="2">Apical cell membrane</location>
        <topology evidence="2">Single-pass type I membrane protein</topology>
    </subcellularLocation>
    <subcellularLocation>
        <location evidence="4">Cell projection</location>
        <location evidence="4">Axon</location>
    </subcellularLocation>
    <subcellularLocation>
        <location evidence="3">Cell projection</location>
        <location evidence="3">Dendrite</location>
    </subcellularLocation>
    <subcellularLocation>
        <location evidence="37">Endosome lumen</location>
    </subcellularLocation>
    <subcellularLocation>
        <location evidence="36">Membrane</location>
        <location evidence="36">Coated pit</location>
    </subcellularLocation>
    <subcellularLocation>
        <location evidence="1">Nucleus</location>
    </subcellularLocation>
</comment>
<feature type="disulfide bond" evidence="43">
    <location>
        <begin position="1112"/>
        <end position="1127"/>
    </location>
</feature>
<dbReference type="GO" id="GO:0005977">
    <property type="term" value="P:glycogen metabolic process"/>
    <property type="evidence" value="ECO:0007669"/>
    <property type="project" value="UniProtKB-KW"/>
</dbReference>
<feature type="repeat" description="LDL-receptor class B" evidence="44">
    <location>
        <begin position="2504"/>
        <end position="2548"/>
    </location>
</feature>
<feature type="repeat" description="LDL-receptor class B" evidence="44">
    <location>
        <begin position="5170"/>
        <end position="5212"/>
    </location>
</feature>
<dbReference type="InterPro" id="IPR017434">
    <property type="entry name" value="Pase-1_reg-su_3B/C/D_met"/>
</dbReference>
<feature type="disulfide bond" evidence="43">
    <location>
        <begin position="3932"/>
        <end position="3944"/>
    </location>
</feature>